<reference evidence="1" key="1">
    <citation type="submission" date="2019-10" db="EMBL/GenBank/DDBJ databases">
        <title>Conservation and host-specific expression of non-tandemly repeated heterogenous ribosome RNA gene in arbuscular mycorrhizal fungi.</title>
        <authorList>
            <person name="Maeda T."/>
            <person name="Kobayashi Y."/>
            <person name="Nakagawa T."/>
            <person name="Ezawa T."/>
            <person name="Yamaguchi K."/>
            <person name="Bino T."/>
            <person name="Nishimoto Y."/>
            <person name="Shigenobu S."/>
            <person name="Kawaguchi M."/>
        </authorList>
    </citation>
    <scope>NUCLEOTIDE SEQUENCE</scope>
    <source>
        <strain evidence="1">HR1</strain>
    </source>
</reference>
<gene>
    <name evidence="1" type="ORF">RCL2_000053000</name>
</gene>
<evidence type="ECO:0000313" key="2">
    <source>
        <dbReference type="Proteomes" id="UP000615446"/>
    </source>
</evidence>
<comment type="caution">
    <text evidence="1">The sequence shown here is derived from an EMBL/GenBank/DDBJ whole genome shotgun (WGS) entry which is preliminary data.</text>
</comment>
<name>A0A8H3KRV3_9GLOM</name>
<dbReference type="AlphaFoldDB" id="A0A8H3KRV3"/>
<sequence>MLPFSQIKPSLLMYWQIKRLIREKYNLSAKSTPEQLSKHASELGTSLPNWKAHKSVKEALTRCKFSKEQLEALVPNQRKCNSKLTIEERAKYCVKTGDFIDIVANHWCLGPKNKDENKIIASVSHQSKFCVKLAEGGVDPVIIEVFAKDKDLI</sequence>
<proteinExistence type="predicted"/>
<organism evidence="1 2">
    <name type="scientific">Rhizophagus clarus</name>
    <dbReference type="NCBI Taxonomy" id="94130"/>
    <lineage>
        <taxon>Eukaryota</taxon>
        <taxon>Fungi</taxon>
        <taxon>Fungi incertae sedis</taxon>
        <taxon>Mucoromycota</taxon>
        <taxon>Glomeromycotina</taxon>
        <taxon>Glomeromycetes</taxon>
        <taxon>Glomerales</taxon>
        <taxon>Glomeraceae</taxon>
        <taxon>Rhizophagus</taxon>
    </lineage>
</organism>
<evidence type="ECO:0000313" key="1">
    <source>
        <dbReference type="EMBL" id="GES72986.1"/>
    </source>
</evidence>
<dbReference type="OrthoDB" id="2392969at2759"/>
<dbReference type="EMBL" id="BLAL01000005">
    <property type="protein sequence ID" value="GES72986.1"/>
    <property type="molecule type" value="Genomic_DNA"/>
</dbReference>
<protein>
    <submittedName>
        <fullName evidence="1">Uncharacterized protein</fullName>
    </submittedName>
</protein>
<dbReference type="Proteomes" id="UP000615446">
    <property type="component" value="Unassembled WGS sequence"/>
</dbReference>
<accession>A0A8H3KRV3</accession>